<dbReference type="Proteomes" id="UP000029452">
    <property type="component" value="Unassembled WGS sequence"/>
</dbReference>
<dbReference type="InterPro" id="IPR033454">
    <property type="entry name" value="RecG_wedge"/>
</dbReference>
<dbReference type="Gene3D" id="3.40.50.300">
    <property type="entry name" value="P-loop containing nucleotide triphosphate hydrolases"/>
    <property type="match status" value="2"/>
</dbReference>
<dbReference type="GO" id="GO:0006281">
    <property type="term" value="P:DNA repair"/>
    <property type="evidence" value="ECO:0007669"/>
    <property type="project" value="UniProtKB-KW"/>
</dbReference>
<evidence type="ECO:0000256" key="7">
    <source>
        <dbReference type="ARBA" id="ARBA00023204"/>
    </source>
</evidence>
<keyword evidence="1" id="KW-0547">Nucleotide-binding</keyword>
<keyword evidence="3 11" id="KW-0378">Hydrolase</keyword>
<dbReference type="PROSITE" id="PS51194">
    <property type="entry name" value="HELICASE_CTER"/>
    <property type="match status" value="1"/>
</dbReference>
<dbReference type="GO" id="GO:0003677">
    <property type="term" value="F:DNA binding"/>
    <property type="evidence" value="ECO:0007669"/>
    <property type="project" value="UniProtKB-KW"/>
</dbReference>
<keyword evidence="6" id="KW-0238">DNA-binding</keyword>
<evidence type="ECO:0000256" key="3">
    <source>
        <dbReference type="ARBA" id="ARBA00022801"/>
    </source>
</evidence>
<evidence type="ECO:0000256" key="4">
    <source>
        <dbReference type="ARBA" id="ARBA00022806"/>
    </source>
</evidence>
<feature type="domain" description="Helicase ATP-binding" evidence="9">
    <location>
        <begin position="304"/>
        <end position="465"/>
    </location>
</feature>
<dbReference type="GO" id="GO:0016787">
    <property type="term" value="F:hydrolase activity"/>
    <property type="evidence" value="ECO:0007669"/>
    <property type="project" value="UniProtKB-KW"/>
</dbReference>
<dbReference type="SUPFAM" id="SSF50249">
    <property type="entry name" value="Nucleic acid-binding proteins"/>
    <property type="match status" value="1"/>
</dbReference>
<dbReference type="InterPro" id="IPR012340">
    <property type="entry name" value="NA-bd_OB-fold"/>
</dbReference>
<dbReference type="Pfam" id="PF00270">
    <property type="entry name" value="DEAD"/>
    <property type="match status" value="1"/>
</dbReference>
<evidence type="ECO:0000256" key="5">
    <source>
        <dbReference type="ARBA" id="ARBA00022840"/>
    </source>
</evidence>
<dbReference type="SMART" id="SM00487">
    <property type="entry name" value="DEXDc"/>
    <property type="match status" value="1"/>
</dbReference>
<dbReference type="AlphaFoldDB" id="A0A094WB64"/>
<dbReference type="SUPFAM" id="SSF52540">
    <property type="entry name" value="P-loop containing nucleoside triphosphate hydrolases"/>
    <property type="match status" value="2"/>
</dbReference>
<dbReference type="InterPro" id="IPR047112">
    <property type="entry name" value="RecG/Mfd"/>
</dbReference>
<protein>
    <recommendedName>
        <fullName evidence="8">Probable DNA 3'-5' helicase RecG</fullName>
    </recommendedName>
</protein>
<evidence type="ECO:0000313" key="12">
    <source>
        <dbReference type="Proteomes" id="UP000029452"/>
    </source>
</evidence>
<reference evidence="11 12" key="1">
    <citation type="submission" date="2014-06" db="EMBL/GenBank/DDBJ databases">
        <title>Draft genome sequence of iron oxidizing acidophile Leptospirillum ferriphilum DSM14647.</title>
        <authorList>
            <person name="Cardenas J.P."/>
            <person name="Lazcano M."/>
            <person name="Ossandon F.J."/>
            <person name="Corbett M."/>
            <person name="Holmes D.S."/>
            <person name="Watkin E."/>
        </authorList>
    </citation>
    <scope>NUCLEOTIDE SEQUENCE [LARGE SCALE GENOMIC DNA]</scope>
    <source>
        <strain evidence="11 12">DSM 14647</strain>
    </source>
</reference>
<evidence type="ECO:0000256" key="1">
    <source>
        <dbReference type="ARBA" id="ARBA00022741"/>
    </source>
</evidence>
<keyword evidence="2" id="KW-0227">DNA damage</keyword>
<organism evidence="11 12">
    <name type="scientific">Leptospirillum ferriphilum</name>
    <dbReference type="NCBI Taxonomy" id="178606"/>
    <lineage>
        <taxon>Bacteria</taxon>
        <taxon>Pseudomonadati</taxon>
        <taxon>Nitrospirota</taxon>
        <taxon>Nitrospiria</taxon>
        <taxon>Nitrospirales</taxon>
        <taxon>Nitrospiraceae</taxon>
        <taxon>Leptospirillum</taxon>
    </lineage>
</organism>
<gene>
    <name evidence="11" type="ORF">LptCag_1284</name>
</gene>
<dbReference type="Pfam" id="PF19833">
    <property type="entry name" value="RecG_dom3_C"/>
    <property type="match status" value="1"/>
</dbReference>
<dbReference type="Gene3D" id="2.40.50.140">
    <property type="entry name" value="Nucleic acid-binding proteins"/>
    <property type="match status" value="1"/>
</dbReference>
<dbReference type="InterPro" id="IPR014001">
    <property type="entry name" value="Helicase_ATP-bd"/>
</dbReference>
<evidence type="ECO:0000259" key="10">
    <source>
        <dbReference type="PROSITE" id="PS51194"/>
    </source>
</evidence>
<accession>A0A094WB64</accession>
<dbReference type="InterPro" id="IPR011545">
    <property type="entry name" value="DEAD/DEAH_box_helicase_dom"/>
</dbReference>
<evidence type="ECO:0000256" key="2">
    <source>
        <dbReference type="ARBA" id="ARBA00022763"/>
    </source>
</evidence>
<feature type="domain" description="Helicase C-terminal" evidence="10">
    <location>
        <begin position="499"/>
        <end position="645"/>
    </location>
</feature>
<dbReference type="SMART" id="SM00490">
    <property type="entry name" value="HELICc"/>
    <property type="match status" value="1"/>
</dbReference>
<dbReference type="PROSITE" id="PS51192">
    <property type="entry name" value="HELICASE_ATP_BIND_1"/>
    <property type="match status" value="1"/>
</dbReference>
<evidence type="ECO:0000259" key="9">
    <source>
        <dbReference type="PROSITE" id="PS51192"/>
    </source>
</evidence>
<name>A0A094WB64_9BACT</name>
<dbReference type="Pfam" id="PF17191">
    <property type="entry name" value="RecG_wedge"/>
    <property type="match status" value="1"/>
</dbReference>
<dbReference type="InterPro" id="IPR027417">
    <property type="entry name" value="P-loop_NTPase"/>
</dbReference>
<dbReference type="InterPro" id="IPR045562">
    <property type="entry name" value="RecG_dom3_C"/>
</dbReference>
<keyword evidence="4 11" id="KW-0347">Helicase</keyword>
<dbReference type="PANTHER" id="PTHR47964">
    <property type="entry name" value="ATP-DEPENDENT DNA HELICASE HOMOLOG RECG, CHLOROPLASTIC"/>
    <property type="match status" value="1"/>
</dbReference>
<dbReference type="InterPro" id="IPR001650">
    <property type="entry name" value="Helicase_C-like"/>
</dbReference>
<sequence length="721" mass="80700">MTMIRGALMDKPVLSLVSPLHVVPDIGKKRAEKLELAGYRTVLDLLYCFPFRYEDRRAAPSIRQLVTGKPSGFVARVRDIRKKALRNFRVPVIEADLEDGSGEVRAVWFGQEYLLKTLPPGSMGFFYGKPEISAYDGLLTLRSPVVEKMDEEKKGQKSFHVNRIVPVYHESHGLSSSFFRKTIGIVLTSLWGNGFEPLPHSVLTSLGIMGWFPAIVGMHFPRTPPVEGDIDSLLLPEYPPRRRFIFEELFFLEFLMGFKKKEIRLSSRSRNRQTPESAETAFRESLPYALTEAQKRACREIASDMSKPSPMNRLLLGDVGSGKTVVAAWGVYLSFCGGMQSALMAPTEVLAQQHYASLTSLLKPHGIRTALLTQSVKKSEKRTLMEAVHRGDVDFVVGTHALIQDALVFSSLGYIVVDEQHKFGVEQRKTLIQKGENPDVLVMTATPIPRSLALSYFGDLDLSVLDERPPGRQPVKTDIVAKNRRECFWDESVAPALDRGEQVFVVYPLIEESEEENIRDATSMFGTLSQKWPSVATGLLTGKMPWEEKAAVMEAFRSGKIRLLVSTTVVEVGVDIPGATVMVVENAERFGLAQLHQLRGRVGRGSLPGTCYLIPGPDASRESAGRLEILAQTEDGFQVAEEDLRLRGPGEFIGTRQSGLPMFQVASLVRDVDILLLAREQASMFLEPSSRELVEHSWEWTTLMNFIQNRYPGVQEWLMIR</sequence>
<dbReference type="GO" id="GO:0003678">
    <property type="term" value="F:DNA helicase activity"/>
    <property type="evidence" value="ECO:0007669"/>
    <property type="project" value="TreeGrafter"/>
</dbReference>
<evidence type="ECO:0000313" key="11">
    <source>
        <dbReference type="EMBL" id="KGA92907.1"/>
    </source>
</evidence>
<dbReference type="NCBIfam" id="NF008168">
    <property type="entry name" value="PRK10917.2-2"/>
    <property type="match status" value="1"/>
</dbReference>
<dbReference type="CDD" id="cd17992">
    <property type="entry name" value="DEXHc_RecG"/>
    <property type="match status" value="1"/>
</dbReference>
<proteinExistence type="predicted"/>
<dbReference type="PATRIC" id="fig|178606.4.peg.2313"/>
<dbReference type="CDD" id="cd04488">
    <property type="entry name" value="RecG_wedge_OBF"/>
    <property type="match status" value="1"/>
</dbReference>
<dbReference type="NCBIfam" id="NF008165">
    <property type="entry name" value="PRK10917.1-3"/>
    <property type="match status" value="1"/>
</dbReference>
<dbReference type="GO" id="GO:0005524">
    <property type="term" value="F:ATP binding"/>
    <property type="evidence" value="ECO:0007669"/>
    <property type="project" value="UniProtKB-KW"/>
</dbReference>
<dbReference type="Pfam" id="PF00271">
    <property type="entry name" value="Helicase_C"/>
    <property type="match status" value="1"/>
</dbReference>
<dbReference type="EMBL" id="JPGK01000010">
    <property type="protein sequence ID" value="KGA92907.1"/>
    <property type="molecule type" value="Genomic_DNA"/>
</dbReference>
<evidence type="ECO:0000256" key="8">
    <source>
        <dbReference type="ARBA" id="ARBA00049819"/>
    </source>
</evidence>
<evidence type="ECO:0000256" key="6">
    <source>
        <dbReference type="ARBA" id="ARBA00023125"/>
    </source>
</evidence>
<keyword evidence="7" id="KW-0234">DNA repair</keyword>
<keyword evidence="5" id="KW-0067">ATP-binding</keyword>
<comment type="caution">
    <text evidence="11">The sequence shown here is derived from an EMBL/GenBank/DDBJ whole genome shotgun (WGS) entry which is preliminary data.</text>
</comment>
<dbReference type="PANTHER" id="PTHR47964:SF1">
    <property type="entry name" value="ATP-DEPENDENT DNA HELICASE HOMOLOG RECG, CHLOROPLASTIC"/>
    <property type="match status" value="1"/>
</dbReference>